<name>A0A6J6T033_9ZZZZ</name>
<protein>
    <submittedName>
        <fullName evidence="3">Unannotated protein</fullName>
    </submittedName>
</protein>
<dbReference type="Pfam" id="PF01850">
    <property type="entry name" value="PIN"/>
    <property type="match status" value="1"/>
</dbReference>
<dbReference type="AlphaFoldDB" id="A0A6J6T033"/>
<keyword evidence="1" id="KW-0460">Magnesium</keyword>
<gene>
    <name evidence="3" type="ORF">UFOPK2786_00751</name>
    <name evidence="4" type="ORF">UFOPK4061_01588</name>
</gene>
<organism evidence="3">
    <name type="scientific">freshwater metagenome</name>
    <dbReference type="NCBI Taxonomy" id="449393"/>
    <lineage>
        <taxon>unclassified sequences</taxon>
        <taxon>metagenomes</taxon>
        <taxon>ecological metagenomes</taxon>
    </lineage>
</organism>
<dbReference type="InterPro" id="IPR044153">
    <property type="entry name" value="PIN_Pae0151-like"/>
</dbReference>
<feature type="domain" description="PIN" evidence="2">
    <location>
        <begin position="4"/>
        <end position="121"/>
    </location>
</feature>
<proteinExistence type="predicted"/>
<dbReference type="CDD" id="cd09873">
    <property type="entry name" value="PIN_Pae0151-like"/>
    <property type="match status" value="1"/>
</dbReference>
<evidence type="ECO:0000313" key="3">
    <source>
        <dbReference type="EMBL" id="CAB4740491.1"/>
    </source>
</evidence>
<dbReference type="EMBL" id="CAFBPD010000309">
    <property type="protein sequence ID" value="CAB5024490.1"/>
    <property type="molecule type" value="Genomic_DNA"/>
</dbReference>
<dbReference type="EMBL" id="CAEZYW010000095">
    <property type="protein sequence ID" value="CAB4740491.1"/>
    <property type="molecule type" value="Genomic_DNA"/>
</dbReference>
<dbReference type="Gene3D" id="3.40.50.1010">
    <property type="entry name" value="5'-nuclease"/>
    <property type="match status" value="1"/>
</dbReference>
<dbReference type="InterPro" id="IPR029060">
    <property type="entry name" value="PIN-like_dom_sf"/>
</dbReference>
<dbReference type="PANTHER" id="PTHR35901">
    <property type="entry name" value="RIBONUCLEASE VAPC3"/>
    <property type="match status" value="1"/>
</dbReference>
<evidence type="ECO:0000256" key="1">
    <source>
        <dbReference type="ARBA" id="ARBA00022842"/>
    </source>
</evidence>
<evidence type="ECO:0000259" key="2">
    <source>
        <dbReference type="Pfam" id="PF01850"/>
    </source>
</evidence>
<dbReference type="PANTHER" id="PTHR35901:SF1">
    <property type="entry name" value="EXONUCLEASE VAPC9"/>
    <property type="match status" value="1"/>
</dbReference>
<dbReference type="InterPro" id="IPR002716">
    <property type="entry name" value="PIN_dom"/>
</dbReference>
<dbReference type="SUPFAM" id="SSF88723">
    <property type="entry name" value="PIN domain-like"/>
    <property type="match status" value="1"/>
</dbReference>
<dbReference type="InterPro" id="IPR051619">
    <property type="entry name" value="TypeII_TA_RNase_PINc/VapC"/>
</dbReference>
<accession>A0A6J6T033</accession>
<evidence type="ECO:0000313" key="4">
    <source>
        <dbReference type="EMBL" id="CAB5024490.1"/>
    </source>
</evidence>
<reference evidence="3" key="1">
    <citation type="submission" date="2020-05" db="EMBL/GenBank/DDBJ databases">
        <authorList>
            <person name="Chiriac C."/>
            <person name="Salcher M."/>
            <person name="Ghai R."/>
            <person name="Kavagutti S V."/>
        </authorList>
    </citation>
    <scope>NUCLEOTIDE SEQUENCE</scope>
</reference>
<sequence length="134" mass="14583">MKAVVDASVAVSLMLNPSLRAISAQLAGYDSLHAPGHFDVECTSAFRKAMLRGSLTFEQFGRLALAVPLFPVRRHLIGDLVPRMVEISRNSTMYDAAYIALAEGLSADLISSDQRLRSVPGLRCRVLQLPANQT</sequence>